<dbReference type="PANTHER" id="PTHR10039">
    <property type="entry name" value="AMELOGENIN"/>
    <property type="match status" value="1"/>
</dbReference>
<comment type="caution">
    <text evidence="5">The sequence shown here is derived from an EMBL/GenBank/DDBJ whole genome shotgun (WGS) entry which is preliminary data.</text>
</comment>
<gene>
    <name evidence="5" type="ORF">HYFRA_00009214</name>
</gene>
<proteinExistence type="predicted"/>
<dbReference type="SUPFAM" id="SSF52540">
    <property type="entry name" value="P-loop containing nucleoside triphosphate hydrolases"/>
    <property type="match status" value="1"/>
</dbReference>
<sequence>MSGAEAIVVLASNATGLPKAFREVAARLPIVEEFLKSTGQRISDGQVDEASCNAMKPLIENCEERAKTLDGLFQKVLPANDASRLDRYINAAKTLGKGGKVEELMKGLMNDLLLLSSKHGVEAATAHQVNVDQLTKAIEDISAIEPSIPDSEFQQTTFTNNNFADGPMTNNNVLGDQKFQANYGTGKQFQAETQTFNMSILDQLEFPGMNDKYDELVKAHAETFQWIYERPELKFLDWLKDGKGVYWITGKAACGKSTLMKFLFEDPRTYDILPKNIENTSIFSFFFHDREKNPLLKSQEGLFRAIIHSILSKYRKLIPIALPMRWEATKEDILSGRYRAISSGWSTKELKDAFKAIVSQEYLPLHLCLFIDGLDEFSGEHQDIIDSLADLLPVSNESIVRVQICMSSRPLTVFEYAYLQHPHLMVQDLTAGDIKLYVTTNFQHVPQLKDLMLKDKETANLILQEILKKAEGVFLWVTLVVRSLIESLNNRDDMKTLQQRLSVLPAGLEPLYKRMLDQIDPFYHKHAAQIFCMIQTAAVPLSPLMMSFAEEDPRDALSDNSRLSNTEITDRHLEFAKRLKARTAGLIEIRPSKDDIDLARIQKDVLEGPITKNEEAIAWEPSRIEYLHLTVKEFLHSENIPIWLVNQTTKATTDAHVDIVACCLRQIRATASLFLNGDHNSNYYRGRLRTYWETTSKGIIFFIMFHAREAERINKTSQLAYLEAVDAYSMRHTPPFPSHPSEADIEQWHWTIRRYHDWSEPSEWMSDYVAYLIAIGMTRSVIDKFNRGYKPATKMGRPLLLYAACCLAPYFTIGDFERDTVDPIMVKELLRRKCDPNQFFNSLHARDIIDHGPRTVWEAVLYSLLDRFSGGDAGRYFYDLDQNQEAKDGLMLRWLKTIKLFLDYGADPAQIVIRYDYIERKGLWYSHSKISALSIFNRVFSNFDNALVPVVRNLMVSKGATEIEGLIPTPYPMSEYGPKISLGPKSSLRHIPIVGKYIAIARAKKNKR</sequence>
<feature type="domain" description="Nephrocystin 3-like N-terminal" evidence="3">
    <location>
        <begin position="223"/>
        <end position="409"/>
    </location>
</feature>
<dbReference type="InterPro" id="IPR031352">
    <property type="entry name" value="SesA"/>
</dbReference>
<dbReference type="Proteomes" id="UP000696280">
    <property type="component" value="Unassembled WGS sequence"/>
</dbReference>
<name>A0A9N9PSF2_9HELO</name>
<evidence type="ECO:0000313" key="5">
    <source>
        <dbReference type="EMBL" id="CAG8954110.1"/>
    </source>
</evidence>
<evidence type="ECO:0008006" key="7">
    <source>
        <dbReference type="Google" id="ProtNLM"/>
    </source>
</evidence>
<evidence type="ECO:0000259" key="4">
    <source>
        <dbReference type="Pfam" id="PF25053"/>
    </source>
</evidence>
<dbReference type="Gene3D" id="3.40.50.300">
    <property type="entry name" value="P-loop containing nucleotide triphosphate hydrolases"/>
    <property type="match status" value="1"/>
</dbReference>
<dbReference type="EMBL" id="CAJVRL010000055">
    <property type="protein sequence ID" value="CAG8954110.1"/>
    <property type="molecule type" value="Genomic_DNA"/>
</dbReference>
<dbReference type="InterPro" id="IPR027417">
    <property type="entry name" value="P-loop_NTPase"/>
</dbReference>
<evidence type="ECO:0000259" key="2">
    <source>
        <dbReference type="Pfam" id="PF17107"/>
    </source>
</evidence>
<organism evidence="5 6">
    <name type="scientific">Hymenoscyphus fraxineus</name>
    <dbReference type="NCBI Taxonomy" id="746836"/>
    <lineage>
        <taxon>Eukaryota</taxon>
        <taxon>Fungi</taxon>
        <taxon>Dikarya</taxon>
        <taxon>Ascomycota</taxon>
        <taxon>Pezizomycotina</taxon>
        <taxon>Leotiomycetes</taxon>
        <taxon>Helotiales</taxon>
        <taxon>Helotiaceae</taxon>
        <taxon>Hymenoscyphus</taxon>
    </lineage>
</organism>
<protein>
    <recommendedName>
        <fullName evidence="7">NACHT domain-containing protein</fullName>
    </recommendedName>
</protein>
<dbReference type="PANTHER" id="PTHR10039:SF5">
    <property type="entry name" value="NACHT DOMAIN-CONTAINING PROTEIN"/>
    <property type="match status" value="1"/>
</dbReference>
<dbReference type="Pfam" id="PF24883">
    <property type="entry name" value="NPHP3_N"/>
    <property type="match status" value="1"/>
</dbReference>
<dbReference type="InterPro" id="IPR056693">
    <property type="entry name" value="DUF7791"/>
</dbReference>
<dbReference type="OrthoDB" id="674604at2759"/>
<dbReference type="Pfam" id="PF25053">
    <property type="entry name" value="DUF7791"/>
    <property type="match status" value="1"/>
</dbReference>
<evidence type="ECO:0000313" key="6">
    <source>
        <dbReference type="Proteomes" id="UP000696280"/>
    </source>
</evidence>
<dbReference type="Pfam" id="PF17107">
    <property type="entry name" value="SesA"/>
    <property type="match status" value="1"/>
</dbReference>
<dbReference type="AlphaFoldDB" id="A0A9N9PSF2"/>
<keyword evidence="1" id="KW-0677">Repeat</keyword>
<feature type="domain" description="NACHT-NTPase and P-loop NTPases N-terminal" evidence="2">
    <location>
        <begin position="11"/>
        <end position="115"/>
    </location>
</feature>
<keyword evidence="6" id="KW-1185">Reference proteome</keyword>
<evidence type="ECO:0000256" key="1">
    <source>
        <dbReference type="ARBA" id="ARBA00022737"/>
    </source>
</evidence>
<feature type="domain" description="DUF7791" evidence="4">
    <location>
        <begin position="518"/>
        <end position="671"/>
    </location>
</feature>
<reference evidence="5" key="1">
    <citation type="submission" date="2021-07" db="EMBL/GenBank/DDBJ databases">
        <authorList>
            <person name="Durling M."/>
        </authorList>
    </citation>
    <scope>NUCLEOTIDE SEQUENCE</scope>
</reference>
<evidence type="ECO:0000259" key="3">
    <source>
        <dbReference type="Pfam" id="PF24883"/>
    </source>
</evidence>
<dbReference type="InterPro" id="IPR056884">
    <property type="entry name" value="NPHP3-like_N"/>
</dbReference>
<accession>A0A9N9PSF2</accession>